<dbReference type="InterPro" id="IPR013584">
    <property type="entry name" value="RAP"/>
</dbReference>
<feature type="compositionally biased region" description="Low complexity" evidence="1">
    <location>
        <begin position="1138"/>
        <end position="1153"/>
    </location>
</feature>
<dbReference type="OrthoDB" id="5955355at2759"/>
<dbReference type="Pfam" id="PF08373">
    <property type="entry name" value="RAP"/>
    <property type="match status" value="1"/>
</dbReference>
<proteinExistence type="predicted"/>
<dbReference type="GO" id="GO:0003723">
    <property type="term" value="F:RNA binding"/>
    <property type="evidence" value="ECO:0007669"/>
    <property type="project" value="TreeGrafter"/>
</dbReference>
<feature type="compositionally biased region" description="Low complexity" evidence="1">
    <location>
        <begin position="109"/>
        <end position="133"/>
    </location>
</feature>
<dbReference type="PANTHER" id="PTHR21228">
    <property type="entry name" value="FAST LEU-RICH DOMAIN-CONTAINING"/>
    <property type="match status" value="1"/>
</dbReference>
<dbReference type="Proteomes" id="UP001055712">
    <property type="component" value="Unassembled WGS sequence"/>
</dbReference>
<accession>A0A9D4YW62</accession>
<feature type="compositionally biased region" description="Pro residues" evidence="1">
    <location>
        <begin position="1173"/>
        <end position="1205"/>
    </location>
</feature>
<reference evidence="3" key="1">
    <citation type="journal article" date="2019" name="Plant J.">
        <title>Chlorella vulgaris genome assembly and annotation reveals the molecular basis for metabolic acclimation to high light conditions.</title>
        <authorList>
            <person name="Cecchin M."/>
            <person name="Marcolungo L."/>
            <person name="Rossato M."/>
            <person name="Girolomoni L."/>
            <person name="Cosentino E."/>
            <person name="Cuine S."/>
            <person name="Li-Beisson Y."/>
            <person name="Delledonne M."/>
            <person name="Ballottari M."/>
        </authorList>
    </citation>
    <scope>NUCLEOTIDE SEQUENCE</scope>
    <source>
        <strain evidence="3">211/11P</strain>
    </source>
</reference>
<evidence type="ECO:0000256" key="1">
    <source>
        <dbReference type="SAM" id="MobiDB-lite"/>
    </source>
</evidence>
<feature type="domain" description="RAP" evidence="2">
    <location>
        <begin position="1010"/>
        <end position="1067"/>
    </location>
</feature>
<feature type="region of interest" description="Disordered" evidence="1">
    <location>
        <begin position="1111"/>
        <end position="1293"/>
    </location>
</feature>
<reference evidence="3" key="2">
    <citation type="submission" date="2020-11" db="EMBL/GenBank/DDBJ databases">
        <authorList>
            <person name="Cecchin M."/>
            <person name="Marcolungo L."/>
            <person name="Rossato M."/>
            <person name="Girolomoni L."/>
            <person name="Cosentino E."/>
            <person name="Cuine S."/>
            <person name="Li-Beisson Y."/>
            <person name="Delledonne M."/>
            <person name="Ballottari M."/>
        </authorList>
    </citation>
    <scope>NUCLEOTIDE SEQUENCE</scope>
    <source>
        <strain evidence="3">211/11P</strain>
        <tissue evidence="3">Whole cell</tissue>
    </source>
</reference>
<feature type="compositionally biased region" description="Basic and acidic residues" evidence="1">
    <location>
        <begin position="51"/>
        <end position="64"/>
    </location>
</feature>
<dbReference type="PROSITE" id="PS51286">
    <property type="entry name" value="RAP"/>
    <property type="match status" value="1"/>
</dbReference>
<dbReference type="InterPro" id="IPR016024">
    <property type="entry name" value="ARM-type_fold"/>
</dbReference>
<feature type="compositionally biased region" description="Low complexity" evidence="1">
    <location>
        <begin position="1266"/>
        <end position="1284"/>
    </location>
</feature>
<dbReference type="GO" id="GO:0000963">
    <property type="term" value="P:mitochondrial RNA processing"/>
    <property type="evidence" value="ECO:0007669"/>
    <property type="project" value="TreeGrafter"/>
</dbReference>
<evidence type="ECO:0000313" key="3">
    <source>
        <dbReference type="EMBL" id="KAI3429563.1"/>
    </source>
</evidence>
<feature type="compositionally biased region" description="Pro residues" evidence="1">
    <location>
        <begin position="213"/>
        <end position="238"/>
    </location>
</feature>
<sequence length="1336" mass="144323">MSRPPGDEAPPAQQGCKRAPYHYSNSPQAVASPHGSRPAGRQTVYGSQPKLRLDLGPTEKRGRQPDSQLAGTPPSLPSPPQPPSAGTPAEMEGGGNKRPRLAISRVTPDSARSDFASPRSAASSPRCAGSPCSDGGAGRAAQPLLVTPVAGRSSLEGNAQRYPGSPALGTSLGGTSGSYYPASPAPGGQWVWRPDAPSLQGLRGAWVWQESAPLPPPPPPPPPPLPPAKRPGFSPAPAPLFEGSPHRWLPPPPGYHAHPGQLAPPSFNGRQPPYLQQQQQHPRDWQGQQQFRAPYQHVFGQQYQHYQQFPGAHQHYQQGLGPVPARPFGPSPGPRNPALAAAITCNKRITSATSAREIFEVVEQEHAAFDSVCLATAMHSLANLKGAPNLHAQIAQAPEFFKLKHLIFERRSEFTARNLANTLWALASINHHPGDEFLAGMAAEVQGKARDGNAQNIANMFWAFATLGFHPGDEVLQALAEAARQKLGDFTAQNISNTVLALAKLEFDPGDELLEGLSSEALRKIKSFTPQALANTLWGLSKLGIKAEGLMEGIGQAAHSQIYDYNSQNLANSVWAYANIDVNPGEASMEEFARVAMLKMPEFSPQNISNFCWAFARLGVRNEHLFAEAGKHAARIMHIFTPQSIANLLWSYATLDLCPEASLLHVLRGQVLKLVGDFSPQNLSNTAWALATLKEHDTVRSVYPGLLGAIAEEVKRRLLDSADAATFSRQHLANFVWAAATVDYDLGSRTLMCIAEALVSRADLCNPQEVSNSVWAFAKLSCYDGKLMEAMAAEATRSINNFSQQNLANLAWAFSKLAHCDEPLMAAVGGRAEALVKDLNLQHCTILIWSYCRLKWSTPTLIPALVAELTAAELKSRMAEAQFNQQQLCNVLWSLCIADQCDREIWDLCIGQVTKLGIPYHELTSEALTQVFQCAMLMLAQAPDAEWPLPEELLRLGMQCWMQRAKVVTVSELHSEVSRMLVSMGEQHTVEHLTQDQLFSVDIAFPSEWIAMEVDGPHHFTANTFRPLADTEGRRLLLRARGWRVVSVPFYHWYGEDDETRRSLLQRLLREARAQPVPPVHAVQAVTTARLQALCGQQGAGLPQPSLLQVPVQRQQGQRTPQPQRRGSGTSPHPGIASPPAALREPLAAAGWAPGAEQGPDAPSPQAMRAGAPPSPGPRFLPPGPPPGPPPLSQLRPPPGPPPLPQDSRHADSPGGRQVERHSQPAQQQAQQERSPLLSPTVLQAGLLSPAGPVPTPSAPREHPAPGTQPQQGRSPGSQSERQQLLSAKEVATQMLQRLSAEVHGPAQLEPAPVVECSGPACLQASSRPALQGGQG</sequence>
<dbReference type="InterPro" id="IPR050870">
    <property type="entry name" value="FAST_kinase"/>
</dbReference>
<dbReference type="SUPFAM" id="SSF48371">
    <property type="entry name" value="ARM repeat"/>
    <property type="match status" value="1"/>
</dbReference>
<dbReference type="GO" id="GO:0005759">
    <property type="term" value="C:mitochondrial matrix"/>
    <property type="evidence" value="ECO:0007669"/>
    <property type="project" value="TreeGrafter"/>
</dbReference>
<dbReference type="EMBL" id="SIDB01000008">
    <property type="protein sequence ID" value="KAI3429563.1"/>
    <property type="molecule type" value="Genomic_DNA"/>
</dbReference>
<protein>
    <recommendedName>
        <fullName evidence="2">RAP domain-containing protein</fullName>
    </recommendedName>
</protein>
<feature type="compositionally biased region" description="Basic and acidic residues" evidence="1">
    <location>
        <begin position="1207"/>
        <end position="1223"/>
    </location>
</feature>
<feature type="region of interest" description="Disordered" evidence="1">
    <location>
        <begin position="1"/>
        <end position="196"/>
    </location>
</feature>
<evidence type="ECO:0000313" key="4">
    <source>
        <dbReference type="Proteomes" id="UP001055712"/>
    </source>
</evidence>
<dbReference type="GO" id="GO:0035770">
    <property type="term" value="C:ribonucleoprotein granule"/>
    <property type="evidence" value="ECO:0007669"/>
    <property type="project" value="TreeGrafter"/>
</dbReference>
<dbReference type="Pfam" id="PF26188">
    <property type="entry name" value="RESC6"/>
    <property type="match status" value="2"/>
</dbReference>
<dbReference type="GO" id="GO:0044528">
    <property type="term" value="P:regulation of mitochondrial mRNA stability"/>
    <property type="evidence" value="ECO:0007669"/>
    <property type="project" value="TreeGrafter"/>
</dbReference>
<dbReference type="PANTHER" id="PTHR21228:SF40">
    <property type="entry name" value="LD45607P"/>
    <property type="match status" value="1"/>
</dbReference>
<evidence type="ECO:0000259" key="2">
    <source>
        <dbReference type="PROSITE" id="PS51286"/>
    </source>
</evidence>
<dbReference type="InterPro" id="IPR058917">
    <property type="entry name" value="RESC6_dom"/>
</dbReference>
<name>A0A9D4YW62_CHLVU</name>
<feature type="compositionally biased region" description="Low complexity" evidence="1">
    <location>
        <begin position="1111"/>
        <end position="1127"/>
    </location>
</feature>
<comment type="caution">
    <text evidence="3">The sequence shown here is derived from an EMBL/GenBank/DDBJ whole genome shotgun (WGS) entry which is preliminary data.</text>
</comment>
<feature type="region of interest" description="Disordered" evidence="1">
    <location>
        <begin position="209"/>
        <end position="288"/>
    </location>
</feature>
<organism evidence="3 4">
    <name type="scientific">Chlorella vulgaris</name>
    <name type="common">Green alga</name>
    <dbReference type="NCBI Taxonomy" id="3077"/>
    <lineage>
        <taxon>Eukaryota</taxon>
        <taxon>Viridiplantae</taxon>
        <taxon>Chlorophyta</taxon>
        <taxon>core chlorophytes</taxon>
        <taxon>Trebouxiophyceae</taxon>
        <taxon>Chlorellales</taxon>
        <taxon>Chlorellaceae</taxon>
        <taxon>Chlorella clade</taxon>
        <taxon>Chlorella</taxon>
    </lineage>
</organism>
<feature type="compositionally biased region" description="Pro residues" evidence="1">
    <location>
        <begin position="74"/>
        <end position="85"/>
    </location>
</feature>
<gene>
    <name evidence="3" type="ORF">D9Q98_005650</name>
</gene>
<keyword evidence="4" id="KW-1185">Reference proteome</keyword>
<dbReference type="SMART" id="SM00952">
    <property type="entry name" value="RAP"/>
    <property type="match status" value="1"/>
</dbReference>